<evidence type="ECO:0000256" key="3">
    <source>
        <dbReference type="ARBA" id="ARBA00022448"/>
    </source>
</evidence>
<feature type="domain" description="Type II secretion system protein GspF" evidence="11">
    <location>
        <begin position="71"/>
        <end position="192"/>
    </location>
</feature>
<comment type="similarity">
    <text evidence="2 9">Belongs to the GSP F family.</text>
</comment>
<organism evidence="12 13">
    <name type="scientific">Celerinatantimonas yamalensis</name>
    <dbReference type="NCBI Taxonomy" id="559956"/>
    <lineage>
        <taxon>Bacteria</taxon>
        <taxon>Pseudomonadati</taxon>
        <taxon>Pseudomonadota</taxon>
        <taxon>Gammaproteobacteria</taxon>
        <taxon>Celerinatantimonadaceae</taxon>
        <taxon>Celerinatantimonas</taxon>
    </lineage>
</organism>
<gene>
    <name evidence="12" type="ORF">ABUE30_06925</name>
</gene>
<dbReference type="InterPro" id="IPR042094">
    <property type="entry name" value="T2SS_GspF_sf"/>
</dbReference>
<evidence type="ECO:0000256" key="4">
    <source>
        <dbReference type="ARBA" id="ARBA00022475"/>
    </source>
</evidence>
<keyword evidence="7 10" id="KW-1133">Transmembrane helix</keyword>
<dbReference type="PANTHER" id="PTHR30012">
    <property type="entry name" value="GENERAL SECRETION PATHWAY PROTEIN"/>
    <property type="match status" value="1"/>
</dbReference>
<proteinExistence type="inferred from homology"/>
<reference evidence="12 13" key="1">
    <citation type="journal article" date="2013" name="Int. J. Syst. Evol. Microbiol.">
        <title>Celerinatantimonas yamalensis sp. nov., a cold-adapted diazotrophic bacterium from a cold permafrost brine.</title>
        <authorList>
            <person name="Shcherbakova V."/>
            <person name="Chuvilskaya N."/>
            <person name="Rivkina E."/>
            <person name="Demidov N."/>
            <person name="Uchaeva V."/>
            <person name="Suetin S."/>
            <person name="Suzina N."/>
            <person name="Gilichinsky D."/>
        </authorList>
    </citation>
    <scope>NUCLEOTIDE SEQUENCE [LARGE SCALE GENOMIC DNA]</scope>
    <source>
        <strain evidence="12 13">C7</strain>
    </source>
</reference>
<evidence type="ECO:0000259" key="11">
    <source>
        <dbReference type="Pfam" id="PF00482"/>
    </source>
</evidence>
<comment type="subcellular location">
    <subcellularLocation>
        <location evidence="1 9">Cell inner membrane</location>
        <topology evidence="1 9">Multi-pass membrane protein</topology>
    </subcellularLocation>
</comment>
<feature type="transmembrane region" description="Helical" evidence="10">
    <location>
        <begin position="375"/>
        <end position="395"/>
    </location>
</feature>
<evidence type="ECO:0000256" key="5">
    <source>
        <dbReference type="ARBA" id="ARBA00022519"/>
    </source>
</evidence>
<keyword evidence="4" id="KW-1003">Cell membrane</keyword>
<dbReference type="RefSeq" id="WP_408622988.1">
    <property type="nucleotide sequence ID" value="NZ_JBEQCT010000002.1"/>
</dbReference>
<accession>A0ABW9G592</accession>
<keyword evidence="6 9" id="KW-0812">Transmembrane</keyword>
<evidence type="ECO:0000256" key="2">
    <source>
        <dbReference type="ARBA" id="ARBA00005745"/>
    </source>
</evidence>
<dbReference type="Pfam" id="PF00482">
    <property type="entry name" value="T2SSF"/>
    <property type="match status" value="2"/>
</dbReference>
<dbReference type="PANTHER" id="PTHR30012:SF7">
    <property type="entry name" value="PROTEIN TRANSPORT PROTEIN HOFC HOMOLOG"/>
    <property type="match status" value="1"/>
</dbReference>
<evidence type="ECO:0000256" key="8">
    <source>
        <dbReference type="ARBA" id="ARBA00023136"/>
    </source>
</evidence>
<sequence>MSSQRLNSYRWNGINTHGKRCHGIRFADSTIALQQQLNDEQISLISEQSLPHLADIWIKRSLSPRQRQQLMQQLASALGSGLSLKQTLANMRCDLDDPRLSATLGFLHASLNEGISFYRALTHCGQFPALERQLIYTAEQSGQLAQTCHYISDYLERQIQLRQQAIRALSYPALVFTMAISMLFFLLHVIVPQFSALFTRLHTPLPMYTQWVMHLAQLTRHSLPLIGVILMMLALLGYAYHHYPSYRLAFDRLQLRIPWLGQWLEQLQRVRVETLLTTTYQSGLTLKQGLECTVTACSNLAFEKRLRNAMSDLEQGQSFYLATKKQKIFAANSLQLLRIGEESGTLATMLKKVSEIDSKQLTLITQVSLDLIEPLVMAIVGLLVGGIVVAMYLPVFQIGNVIH</sequence>
<evidence type="ECO:0000256" key="1">
    <source>
        <dbReference type="ARBA" id="ARBA00004429"/>
    </source>
</evidence>
<keyword evidence="13" id="KW-1185">Reference proteome</keyword>
<name>A0ABW9G592_9GAMM</name>
<dbReference type="Gene3D" id="1.20.81.30">
    <property type="entry name" value="Type II secretion system (T2SS), domain F"/>
    <property type="match status" value="2"/>
</dbReference>
<feature type="domain" description="Type II secretion system protein GspF" evidence="11">
    <location>
        <begin position="275"/>
        <end position="394"/>
    </location>
</feature>
<dbReference type="InterPro" id="IPR003004">
    <property type="entry name" value="GspF/PilC"/>
</dbReference>
<evidence type="ECO:0000256" key="6">
    <source>
        <dbReference type="ARBA" id="ARBA00022692"/>
    </source>
</evidence>
<dbReference type="PRINTS" id="PR00812">
    <property type="entry name" value="BCTERIALGSPF"/>
</dbReference>
<dbReference type="EMBL" id="JBEQCT010000002">
    <property type="protein sequence ID" value="MFM2484800.1"/>
    <property type="molecule type" value="Genomic_DNA"/>
</dbReference>
<feature type="transmembrane region" description="Helical" evidence="10">
    <location>
        <begin position="221"/>
        <end position="240"/>
    </location>
</feature>
<evidence type="ECO:0000256" key="7">
    <source>
        <dbReference type="ARBA" id="ARBA00022989"/>
    </source>
</evidence>
<evidence type="ECO:0000313" key="12">
    <source>
        <dbReference type="EMBL" id="MFM2484800.1"/>
    </source>
</evidence>
<dbReference type="PROSITE" id="PS00874">
    <property type="entry name" value="T2SP_F"/>
    <property type="match status" value="1"/>
</dbReference>
<feature type="transmembrane region" description="Helical" evidence="10">
    <location>
        <begin position="168"/>
        <end position="191"/>
    </location>
</feature>
<dbReference type="Proteomes" id="UP001629953">
    <property type="component" value="Unassembled WGS sequence"/>
</dbReference>
<dbReference type="InterPro" id="IPR018076">
    <property type="entry name" value="T2SS_GspF_dom"/>
</dbReference>
<keyword evidence="3 9" id="KW-0813">Transport</keyword>
<keyword evidence="8 10" id="KW-0472">Membrane</keyword>
<dbReference type="InterPro" id="IPR001992">
    <property type="entry name" value="T2SS_GspF/T4SS_PilC_CS"/>
</dbReference>
<keyword evidence="5" id="KW-0997">Cell inner membrane</keyword>
<evidence type="ECO:0000256" key="10">
    <source>
        <dbReference type="SAM" id="Phobius"/>
    </source>
</evidence>
<evidence type="ECO:0000313" key="13">
    <source>
        <dbReference type="Proteomes" id="UP001629953"/>
    </source>
</evidence>
<evidence type="ECO:0000256" key="9">
    <source>
        <dbReference type="RuleBase" id="RU003923"/>
    </source>
</evidence>
<comment type="caution">
    <text evidence="12">The sequence shown here is derived from an EMBL/GenBank/DDBJ whole genome shotgun (WGS) entry which is preliminary data.</text>
</comment>
<protein>
    <submittedName>
        <fullName evidence="12">Type II secretion system F family protein</fullName>
    </submittedName>
</protein>